<dbReference type="PANTHER" id="PTHR33112">
    <property type="entry name" value="DOMAIN PROTEIN, PUTATIVE-RELATED"/>
    <property type="match status" value="1"/>
</dbReference>
<protein>
    <recommendedName>
        <fullName evidence="1">Heterokaryon incompatibility domain-containing protein</fullName>
    </recommendedName>
</protein>
<evidence type="ECO:0000259" key="1">
    <source>
        <dbReference type="Pfam" id="PF06985"/>
    </source>
</evidence>
<sequence length="741" mass="84396">MPIGVDKYRVPVSAKPPNKHITAFIAFHTGSLELRVSFVQVTSMALCQRCDGFNIQALLKPGSTLRFDSVDVKAASDAGCDFCSLLYSRVQRVLDIVMAWKGWRGPLYIQLSTDEPLSTSKKRASDTRTAQIDRLYISVVPHVYSHSQWVDEGEYRWPASPQANVLGVITDPTICPMILESPAAKSGDVRARLPQLTKDTERAELISEWLANCLQHPKCGKTVSGMQMDVYNQPLPTRCVHIESDGSGNKLFRLCETGGQSGTYVTLSHRWNDHTELCRTTTSNYGRRLDGDFGTLPDIFFQAMEIALGQGIQYIWIDSLCIIQVGDGGADWGRESVRMAEYYQHSVLTIMCAVETPFNGMFRPQPLKELIRLPYRDKQGCRNGHLFVFDRHETPYHHMQIADLFTRGWVFQEWMLGRRLVSFTDAGIFFLCQSCQPLYEDLTEIMVTPSQDSFEHLKSFFNHEALAGKLWHRLIARYSALYLTKEEDLLVAITGIAAEYRRILVAQKQTDLRYIAGLWMWDIHHSLLWHRLRSEYHKRLPTEPSWSWTSATAKVNWFYPEITFTYYRTKKCTIEPLEETDYSRHQPRLAIKGKLLPVVVRQEIPWEGDSAQVIRPITGSVFLSQPYLTKEVPLFRAVCSVCKPDLIGGWGSFEGEGIQTRLGSRAGTCVFALLIQARKQISESNLTLGRVTPFLSIYDVLFLDPVADSEKKYRRVGAGCLFEPELRKEFSPLPTTEIELV</sequence>
<gene>
    <name evidence="2" type="ORF">NPX13_g3546</name>
</gene>
<evidence type="ECO:0000313" key="2">
    <source>
        <dbReference type="EMBL" id="KAJ3576916.1"/>
    </source>
</evidence>
<proteinExistence type="predicted"/>
<dbReference type="InterPro" id="IPR010730">
    <property type="entry name" value="HET"/>
</dbReference>
<comment type="caution">
    <text evidence="2">The sequence shown here is derived from an EMBL/GenBank/DDBJ whole genome shotgun (WGS) entry which is preliminary data.</text>
</comment>
<dbReference type="Proteomes" id="UP001148614">
    <property type="component" value="Unassembled WGS sequence"/>
</dbReference>
<keyword evidence="3" id="KW-1185">Reference proteome</keyword>
<feature type="domain" description="Heterokaryon incompatibility" evidence="1">
    <location>
        <begin position="264"/>
        <end position="413"/>
    </location>
</feature>
<dbReference type="PANTHER" id="PTHR33112:SF10">
    <property type="entry name" value="TOL"/>
    <property type="match status" value="1"/>
</dbReference>
<organism evidence="2 3">
    <name type="scientific">Xylaria arbuscula</name>
    <dbReference type="NCBI Taxonomy" id="114810"/>
    <lineage>
        <taxon>Eukaryota</taxon>
        <taxon>Fungi</taxon>
        <taxon>Dikarya</taxon>
        <taxon>Ascomycota</taxon>
        <taxon>Pezizomycotina</taxon>
        <taxon>Sordariomycetes</taxon>
        <taxon>Xylariomycetidae</taxon>
        <taxon>Xylariales</taxon>
        <taxon>Xylariaceae</taxon>
        <taxon>Xylaria</taxon>
    </lineage>
</organism>
<dbReference type="VEuPathDB" id="FungiDB:F4678DRAFT_471921"/>
<accession>A0A9W8TPZ9</accession>
<dbReference type="Pfam" id="PF06985">
    <property type="entry name" value="HET"/>
    <property type="match status" value="1"/>
</dbReference>
<reference evidence="2" key="1">
    <citation type="submission" date="2022-07" db="EMBL/GenBank/DDBJ databases">
        <title>Genome Sequence of Xylaria arbuscula.</title>
        <authorList>
            <person name="Buettner E."/>
        </authorList>
    </citation>
    <scope>NUCLEOTIDE SEQUENCE</scope>
    <source>
        <strain evidence="2">VT107</strain>
    </source>
</reference>
<dbReference type="AlphaFoldDB" id="A0A9W8TPZ9"/>
<name>A0A9W8TPZ9_9PEZI</name>
<evidence type="ECO:0000313" key="3">
    <source>
        <dbReference type="Proteomes" id="UP001148614"/>
    </source>
</evidence>
<dbReference type="EMBL" id="JANPWZ010000448">
    <property type="protein sequence ID" value="KAJ3576916.1"/>
    <property type="molecule type" value="Genomic_DNA"/>
</dbReference>